<evidence type="ECO:0000313" key="2">
    <source>
        <dbReference type="WBParaSite" id="nRc.2.0.1.t07423-RA"/>
    </source>
</evidence>
<evidence type="ECO:0000313" key="1">
    <source>
        <dbReference type="Proteomes" id="UP000887565"/>
    </source>
</evidence>
<dbReference type="AlphaFoldDB" id="A0A915I0S8"/>
<keyword evidence="1" id="KW-1185">Reference proteome</keyword>
<proteinExistence type="predicted"/>
<dbReference type="Proteomes" id="UP000887565">
    <property type="component" value="Unplaced"/>
</dbReference>
<organism evidence="1 2">
    <name type="scientific">Romanomermis culicivorax</name>
    <name type="common">Nematode worm</name>
    <dbReference type="NCBI Taxonomy" id="13658"/>
    <lineage>
        <taxon>Eukaryota</taxon>
        <taxon>Metazoa</taxon>
        <taxon>Ecdysozoa</taxon>
        <taxon>Nematoda</taxon>
        <taxon>Enoplea</taxon>
        <taxon>Dorylaimia</taxon>
        <taxon>Mermithida</taxon>
        <taxon>Mermithoidea</taxon>
        <taxon>Mermithidae</taxon>
        <taxon>Romanomermis</taxon>
    </lineage>
</organism>
<sequence>MLQTIKPIAGKHYTTRNNVATTRQLREYFNDSQIIYLAKKDNTPYAYHSPMHSNQIPTQIQDVTTNASFVDKCFTDSSSFRIIRAASEATKSLICSKSDDIFIESCFSAAYFVSVANNCNMFDRQSGFN</sequence>
<dbReference type="WBParaSite" id="nRc.2.0.1.t07423-RA">
    <property type="protein sequence ID" value="nRc.2.0.1.t07423-RA"/>
    <property type="gene ID" value="nRc.2.0.1.g07423"/>
</dbReference>
<name>A0A915I0S8_ROMCU</name>
<accession>A0A915I0S8</accession>
<protein>
    <submittedName>
        <fullName evidence="2">Uncharacterized protein</fullName>
    </submittedName>
</protein>
<reference evidence="2" key="1">
    <citation type="submission" date="2022-11" db="UniProtKB">
        <authorList>
            <consortium name="WormBaseParasite"/>
        </authorList>
    </citation>
    <scope>IDENTIFICATION</scope>
</reference>